<keyword evidence="3" id="KW-0378">Hydrolase</keyword>
<dbReference type="AlphaFoldDB" id="A0AAD5KBQ0"/>
<dbReference type="GO" id="GO:0035529">
    <property type="term" value="F:NADH pyrophosphatase activity"/>
    <property type="evidence" value="ECO:0007669"/>
    <property type="project" value="TreeGrafter"/>
</dbReference>
<evidence type="ECO:0000256" key="4">
    <source>
        <dbReference type="ARBA" id="ARBA00023140"/>
    </source>
</evidence>
<dbReference type="PANTHER" id="PTHR42904:SF6">
    <property type="entry name" value="NAD-CAPPED RNA HYDROLASE NUDT12"/>
    <property type="match status" value="1"/>
</dbReference>
<dbReference type="PROSITE" id="PS50297">
    <property type="entry name" value="ANK_REP_REGION"/>
    <property type="match status" value="1"/>
</dbReference>
<evidence type="ECO:0000313" key="8">
    <source>
        <dbReference type="EMBL" id="KAI9278208.1"/>
    </source>
</evidence>
<dbReference type="GO" id="GO:0005829">
    <property type="term" value="C:cytosol"/>
    <property type="evidence" value="ECO:0007669"/>
    <property type="project" value="TreeGrafter"/>
</dbReference>
<feature type="repeat" description="ANK" evidence="5">
    <location>
        <begin position="30"/>
        <end position="52"/>
    </location>
</feature>
<dbReference type="PANTHER" id="PTHR42904">
    <property type="entry name" value="NUDIX HYDROLASE, NUDC SUBFAMILY"/>
    <property type="match status" value="1"/>
</dbReference>
<dbReference type="SMART" id="SM00248">
    <property type="entry name" value="ANK"/>
    <property type="match status" value="1"/>
</dbReference>
<dbReference type="GO" id="GO:0006742">
    <property type="term" value="P:NADP+ catabolic process"/>
    <property type="evidence" value="ECO:0007669"/>
    <property type="project" value="TreeGrafter"/>
</dbReference>
<dbReference type="InterPro" id="IPR002110">
    <property type="entry name" value="Ankyrin_rpt"/>
</dbReference>
<dbReference type="Pfam" id="PF09296">
    <property type="entry name" value="NUDIX-like"/>
    <property type="match status" value="1"/>
</dbReference>
<sequence length="342" mass="38364">MSSNIFEAAASGDLDFLQKNNGNVAIKNDRGWTALHFAARYGQMQVVEYLMKQPGCDLLATNSEGKTASQMAEFWGFDDIAKRLAPPTEETKEDQVVISKGSPYPPNRNNFFAGSPLNRYSWYRTERKTLRRLAQSPKSKFLLLKGLDPLFDSEGLYFANYDQVASIVDKAIPDQENKEGDEDILLIFLGIDEKEGVAEKGDIYWALDVTAEGAHKQELEKLNEGFESKDLEFSPALPRAFTIDRENASIIAQARAMVDWNNRNVYCPACGRKTVSDEAGYKRRCPSNKDTPCISEKGVHNFAYPRTDPVIIVGIVHPTEDKLLLGRQKRWPGRMHSCIAGS</sequence>
<dbReference type="InterPro" id="IPR015797">
    <property type="entry name" value="NUDIX_hydrolase-like_dom_sf"/>
</dbReference>
<evidence type="ECO:0000313" key="9">
    <source>
        <dbReference type="Proteomes" id="UP001209540"/>
    </source>
</evidence>
<dbReference type="SUPFAM" id="SSF55811">
    <property type="entry name" value="Nudix"/>
    <property type="match status" value="1"/>
</dbReference>
<comment type="cofactor">
    <cofactor evidence="1">
        <name>Mg(2+)</name>
        <dbReference type="ChEBI" id="CHEBI:18420"/>
    </cofactor>
</comment>
<dbReference type="InterPro" id="IPR015375">
    <property type="entry name" value="NADH_PPase-like_N"/>
</dbReference>
<accession>A0AAD5KBQ0</accession>
<protein>
    <submittedName>
        <fullName evidence="8">Uncharacterized protein</fullName>
    </submittedName>
</protein>
<reference evidence="8" key="2">
    <citation type="submission" date="2023-02" db="EMBL/GenBank/DDBJ databases">
        <authorList>
            <consortium name="DOE Joint Genome Institute"/>
            <person name="Mondo S.J."/>
            <person name="Chang Y."/>
            <person name="Wang Y."/>
            <person name="Ahrendt S."/>
            <person name="Andreopoulos W."/>
            <person name="Barry K."/>
            <person name="Beard J."/>
            <person name="Benny G.L."/>
            <person name="Blankenship S."/>
            <person name="Bonito G."/>
            <person name="Cuomo C."/>
            <person name="Desiro A."/>
            <person name="Gervers K.A."/>
            <person name="Hundley H."/>
            <person name="Kuo A."/>
            <person name="LaButti K."/>
            <person name="Lang B.F."/>
            <person name="Lipzen A."/>
            <person name="O'Donnell K."/>
            <person name="Pangilinan J."/>
            <person name="Reynolds N."/>
            <person name="Sandor L."/>
            <person name="Smith M.W."/>
            <person name="Tsang A."/>
            <person name="Grigoriev I.V."/>
            <person name="Stajich J.E."/>
            <person name="Spatafora J.W."/>
        </authorList>
    </citation>
    <scope>NUCLEOTIDE SEQUENCE</scope>
    <source>
        <strain evidence="8">RSA 2281</strain>
    </source>
</reference>
<dbReference type="GO" id="GO:0005777">
    <property type="term" value="C:peroxisome"/>
    <property type="evidence" value="ECO:0007669"/>
    <property type="project" value="UniProtKB-SubCell"/>
</dbReference>
<keyword evidence="4" id="KW-0576">Peroxisome</keyword>
<feature type="domain" description="Zinc ribbon NADH pyrophosphatase" evidence="7">
    <location>
        <begin position="263"/>
        <end position="288"/>
    </location>
</feature>
<reference evidence="8" key="1">
    <citation type="journal article" date="2022" name="IScience">
        <title>Evolution of zygomycete secretomes and the origins of terrestrial fungal ecologies.</title>
        <authorList>
            <person name="Chang Y."/>
            <person name="Wang Y."/>
            <person name="Mondo S."/>
            <person name="Ahrendt S."/>
            <person name="Andreopoulos W."/>
            <person name="Barry K."/>
            <person name="Beard J."/>
            <person name="Benny G.L."/>
            <person name="Blankenship S."/>
            <person name="Bonito G."/>
            <person name="Cuomo C."/>
            <person name="Desiro A."/>
            <person name="Gervers K.A."/>
            <person name="Hundley H."/>
            <person name="Kuo A."/>
            <person name="LaButti K."/>
            <person name="Lang B.F."/>
            <person name="Lipzen A."/>
            <person name="O'Donnell K."/>
            <person name="Pangilinan J."/>
            <person name="Reynolds N."/>
            <person name="Sandor L."/>
            <person name="Smith M.E."/>
            <person name="Tsang A."/>
            <person name="Grigoriev I.V."/>
            <person name="Stajich J.E."/>
            <person name="Spatafora J.W."/>
        </authorList>
    </citation>
    <scope>NUCLEOTIDE SEQUENCE</scope>
    <source>
        <strain evidence="8">RSA 2281</strain>
    </source>
</reference>
<dbReference type="GO" id="GO:0019677">
    <property type="term" value="P:NAD+ catabolic process"/>
    <property type="evidence" value="ECO:0007669"/>
    <property type="project" value="TreeGrafter"/>
</dbReference>
<dbReference type="PROSITE" id="PS50088">
    <property type="entry name" value="ANK_REPEAT"/>
    <property type="match status" value="1"/>
</dbReference>
<evidence type="ECO:0000256" key="1">
    <source>
        <dbReference type="ARBA" id="ARBA00001946"/>
    </source>
</evidence>
<evidence type="ECO:0000256" key="5">
    <source>
        <dbReference type="PROSITE-ProRule" id="PRU00023"/>
    </source>
</evidence>
<keyword evidence="5" id="KW-0040">ANK repeat</keyword>
<evidence type="ECO:0000256" key="3">
    <source>
        <dbReference type="ARBA" id="ARBA00022801"/>
    </source>
</evidence>
<dbReference type="InterPro" id="IPR050241">
    <property type="entry name" value="NAD-cap_RNA_hydrolase_NudC"/>
</dbReference>
<dbReference type="Pfam" id="PF12796">
    <property type="entry name" value="Ank_2"/>
    <property type="match status" value="1"/>
</dbReference>
<comment type="subcellular location">
    <subcellularLocation>
        <location evidence="2">Peroxisome</location>
    </subcellularLocation>
</comment>
<dbReference type="InterPro" id="IPR036770">
    <property type="entry name" value="Ankyrin_rpt-contain_sf"/>
</dbReference>
<feature type="domain" description="NADH pyrophosphatase-like N-terminal" evidence="6">
    <location>
        <begin position="139"/>
        <end position="260"/>
    </location>
</feature>
<gene>
    <name evidence="8" type="ORF">BDA99DRAFT_544685</name>
</gene>
<dbReference type="SUPFAM" id="SSF48403">
    <property type="entry name" value="Ankyrin repeat"/>
    <property type="match status" value="1"/>
</dbReference>
<evidence type="ECO:0000256" key="2">
    <source>
        <dbReference type="ARBA" id="ARBA00004275"/>
    </source>
</evidence>
<comment type="caution">
    <text evidence="8">The sequence shown here is derived from an EMBL/GenBank/DDBJ whole genome shotgun (WGS) entry which is preliminary data.</text>
</comment>
<dbReference type="Pfam" id="PF09297">
    <property type="entry name" value="Zn_ribbon_NUD"/>
    <property type="match status" value="1"/>
</dbReference>
<keyword evidence="9" id="KW-1185">Reference proteome</keyword>
<dbReference type="EMBL" id="JAIXMP010000001">
    <property type="protein sequence ID" value="KAI9278208.1"/>
    <property type="molecule type" value="Genomic_DNA"/>
</dbReference>
<name>A0AAD5KBQ0_9FUNG</name>
<evidence type="ECO:0000259" key="7">
    <source>
        <dbReference type="Pfam" id="PF09297"/>
    </source>
</evidence>
<dbReference type="InterPro" id="IPR015376">
    <property type="entry name" value="Znr_NADH_PPase"/>
</dbReference>
<dbReference type="Gene3D" id="3.90.79.20">
    <property type="match status" value="1"/>
</dbReference>
<dbReference type="Gene3D" id="1.25.40.20">
    <property type="entry name" value="Ankyrin repeat-containing domain"/>
    <property type="match status" value="1"/>
</dbReference>
<evidence type="ECO:0000259" key="6">
    <source>
        <dbReference type="Pfam" id="PF09296"/>
    </source>
</evidence>
<organism evidence="8 9">
    <name type="scientific">Phascolomyces articulosus</name>
    <dbReference type="NCBI Taxonomy" id="60185"/>
    <lineage>
        <taxon>Eukaryota</taxon>
        <taxon>Fungi</taxon>
        <taxon>Fungi incertae sedis</taxon>
        <taxon>Mucoromycota</taxon>
        <taxon>Mucoromycotina</taxon>
        <taxon>Mucoromycetes</taxon>
        <taxon>Mucorales</taxon>
        <taxon>Lichtheimiaceae</taxon>
        <taxon>Phascolomyces</taxon>
    </lineage>
</organism>
<proteinExistence type="predicted"/>
<dbReference type="Proteomes" id="UP001209540">
    <property type="component" value="Unassembled WGS sequence"/>
</dbReference>
<dbReference type="GO" id="GO:0046872">
    <property type="term" value="F:metal ion binding"/>
    <property type="evidence" value="ECO:0007669"/>
    <property type="project" value="InterPro"/>
</dbReference>